<dbReference type="AlphaFoldDB" id="A0AAV9GXG4"/>
<dbReference type="GO" id="GO:0006123">
    <property type="term" value="P:mitochondrial electron transport, cytochrome c to oxygen"/>
    <property type="evidence" value="ECO:0007669"/>
    <property type="project" value="TreeGrafter"/>
</dbReference>
<feature type="domain" description="Glutathione S-transferase C-terminal" evidence="8">
    <location>
        <begin position="172"/>
        <end position="205"/>
    </location>
</feature>
<evidence type="ECO:0000256" key="5">
    <source>
        <dbReference type="ARBA" id="ARBA00023128"/>
    </source>
</evidence>
<dbReference type="Pfam" id="PF00043">
    <property type="entry name" value="GST_C"/>
    <property type="match status" value="1"/>
</dbReference>
<organism evidence="9 10">
    <name type="scientific">Podospora aff. communis PSN243</name>
    <dbReference type="NCBI Taxonomy" id="3040156"/>
    <lineage>
        <taxon>Eukaryota</taxon>
        <taxon>Fungi</taxon>
        <taxon>Dikarya</taxon>
        <taxon>Ascomycota</taxon>
        <taxon>Pezizomycotina</taxon>
        <taxon>Sordariomycetes</taxon>
        <taxon>Sordariomycetidae</taxon>
        <taxon>Sordariales</taxon>
        <taxon>Podosporaceae</taxon>
        <taxon>Podospora</taxon>
    </lineage>
</organism>
<dbReference type="Gene3D" id="1.20.1050.130">
    <property type="match status" value="1"/>
</dbReference>
<evidence type="ECO:0000256" key="4">
    <source>
        <dbReference type="ARBA" id="ARBA00022989"/>
    </source>
</evidence>
<gene>
    <name evidence="9" type="ORF">QBC34DRAFT_455655</name>
</gene>
<evidence type="ECO:0000256" key="3">
    <source>
        <dbReference type="ARBA" id="ARBA00022792"/>
    </source>
</evidence>
<evidence type="ECO:0000256" key="2">
    <source>
        <dbReference type="ARBA" id="ARBA00022692"/>
    </source>
</evidence>
<dbReference type="InterPro" id="IPR036282">
    <property type="entry name" value="Glutathione-S-Trfase_C_sf"/>
</dbReference>
<feature type="transmembrane region" description="Helical" evidence="7">
    <location>
        <begin position="211"/>
        <end position="233"/>
    </location>
</feature>
<keyword evidence="5" id="KW-0496">Mitochondrion</keyword>
<dbReference type="SUPFAM" id="SSF47616">
    <property type="entry name" value="GST C-terminal domain-like"/>
    <property type="match status" value="1"/>
</dbReference>
<keyword evidence="4 7" id="KW-1133">Transmembrane helix</keyword>
<dbReference type="GO" id="GO:0005743">
    <property type="term" value="C:mitochondrial inner membrane"/>
    <property type="evidence" value="ECO:0007669"/>
    <property type="project" value="UniProtKB-SubCell"/>
</dbReference>
<reference evidence="9" key="2">
    <citation type="submission" date="2023-05" db="EMBL/GenBank/DDBJ databases">
        <authorList>
            <consortium name="Lawrence Berkeley National Laboratory"/>
            <person name="Steindorff A."/>
            <person name="Hensen N."/>
            <person name="Bonometti L."/>
            <person name="Westerberg I."/>
            <person name="Brannstrom I.O."/>
            <person name="Guillou S."/>
            <person name="Cros-Aarteil S."/>
            <person name="Calhoun S."/>
            <person name="Haridas S."/>
            <person name="Kuo A."/>
            <person name="Mondo S."/>
            <person name="Pangilinan J."/>
            <person name="Riley R."/>
            <person name="Labutti K."/>
            <person name="Andreopoulos B."/>
            <person name="Lipzen A."/>
            <person name="Chen C."/>
            <person name="Yanf M."/>
            <person name="Daum C."/>
            <person name="Ng V."/>
            <person name="Clum A."/>
            <person name="Ohm R."/>
            <person name="Martin F."/>
            <person name="Silar P."/>
            <person name="Natvig D."/>
            <person name="Lalanne C."/>
            <person name="Gautier V."/>
            <person name="Ament-Velasquez S.L."/>
            <person name="Kruys A."/>
            <person name="Hutchinson M.I."/>
            <person name="Powell A.J."/>
            <person name="Barry K."/>
            <person name="Miller A.N."/>
            <person name="Grigoriev I.V."/>
            <person name="Debuchy R."/>
            <person name="Gladieux P."/>
            <person name="Thoren M.H."/>
            <person name="Johannesson H."/>
        </authorList>
    </citation>
    <scope>NUCLEOTIDE SEQUENCE</scope>
    <source>
        <strain evidence="9">PSN243</strain>
    </source>
</reference>
<evidence type="ECO:0000313" key="9">
    <source>
        <dbReference type="EMBL" id="KAK4452697.1"/>
    </source>
</evidence>
<evidence type="ECO:0000256" key="7">
    <source>
        <dbReference type="SAM" id="Phobius"/>
    </source>
</evidence>
<keyword evidence="3" id="KW-0999">Mitochondrion inner membrane</keyword>
<reference evidence="9" key="1">
    <citation type="journal article" date="2023" name="Mol. Phylogenet. Evol.">
        <title>Genome-scale phylogeny and comparative genomics of the fungal order Sordariales.</title>
        <authorList>
            <person name="Hensen N."/>
            <person name="Bonometti L."/>
            <person name="Westerberg I."/>
            <person name="Brannstrom I.O."/>
            <person name="Guillou S."/>
            <person name="Cros-Aarteil S."/>
            <person name="Calhoun S."/>
            <person name="Haridas S."/>
            <person name="Kuo A."/>
            <person name="Mondo S."/>
            <person name="Pangilinan J."/>
            <person name="Riley R."/>
            <person name="LaButti K."/>
            <person name="Andreopoulos B."/>
            <person name="Lipzen A."/>
            <person name="Chen C."/>
            <person name="Yan M."/>
            <person name="Daum C."/>
            <person name="Ng V."/>
            <person name="Clum A."/>
            <person name="Steindorff A."/>
            <person name="Ohm R.A."/>
            <person name="Martin F."/>
            <person name="Silar P."/>
            <person name="Natvig D.O."/>
            <person name="Lalanne C."/>
            <person name="Gautier V."/>
            <person name="Ament-Velasquez S.L."/>
            <person name="Kruys A."/>
            <person name="Hutchinson M.I."/>
            <person name="Powell A.J."/>
            <person name="Barry K."/>
            <person name="Miller A.N."/>
            <person name="Grigoriev I.V."/>
            <person name="Debuchy R."/>
            <person name="Gladieux P."/>
            <person name="Hiltunen Thoren M."/>
            <person name="Johannesson H."/>
        </authorList>
    </citation>
    <scope>NUCLEOTIDE SEQUENCE</scope>
    <source>
        <strain evidence="9">PSN243</strain>
    </source>
</reference>
<dbReference type="GO" id="GO:0004129">
    <property type="term" value="F:cytochrome-c oxidase activity"/>
    <property type="evidence" value="ECO:0007669"/>
    <property type="project" value="TreeGrafter"/>
</dbReference>
<dbReference type="PANTHER" id="PTHR28264:SF1">
    <property type="entry name" value="CYTOCHROME C OXIDASE SUBUNIT 6C"/>
    <property type="match status" value="1"/>
</dbReference>
<keyword evidence="6 7" id="KW-0472">Membrane</keyword>
<keyword evidence="2 7" id="KW-0812">Transmembrane</keyword>
<protein>
    <recommendedName>
        <fullName evidence="8">Glutathione S-transferase C-terminal domain-containing protein</fullName>
    </recommendedName>
</protein>
<dbReference type="PANTHER" id="PTHR28264">
    <property type="entry name" value="CYTOCHROME C OXIDASE SUBUNIT 7A"/>
    <property type="match status" value="1"/>
</dbReference>
<keyword evidence="10" id="KW-1185">Reference proteome</keyword>
<name>A0AAV9GXG4_9PEZI</name>
<dbReference type="EMBL" id="MU865923">
    <property type="protein sequence ID" value="KAK4452697.1"/>
    <property type="molecule type" value="Genomic_DNA"/>
</dbReference>
<evidence type="ECO:0000259" key="8">
    <source>
        <dbReference type="Pfam" id="PF00043"/>
    </source>
</evidence>
<proteinExistence type="predicted"/>
<evidence type="ECO:0000313" key="10">
    <source>
        <dbReference type="Proteomes" id="UP001321760"/>
    </source>
</evidence>
<comment type="subcellular location">
    <subcellularLocation>
        <location evidence="1">Mitochondrion inner membrane</location>
    </subcellularLocation>
</comment>
<dbReference type="InterPro" id="IPR004046">
    <property type="entry name" value="GST_C"/>
</dbReference>
<dbReference type="Proteomes" id="UP001321760">
    <property type="component" value="Unassembled WGS sequence"/>
</dbReference>
<sequence length="257" mass="29829">MSDPVQYEINHIPGSSTERIVWLAHELNALNGYYVMDRGDFGRRKLIRNSLIAYKLVLDHPRFHQPYPPLPPPDEAEIEGIGQLYSRPRPVIIDLKTNLDFEGLAAITYLHEKHRSVRFPNRFVYSPGDPRFATYTYWLHWVEKDFEPNLRKAIWNWEQPVMTRSTDKAIEDLAILNAHLKAIEQALMQNDWLAGDKLTLADIMVMLRRGLILDLGIGLGLGFALGNAFWYGYHVPRTNKRDNFYKKLEEERAAKLG</sequence>
<comment type="caution">
    <text evidence="9">The sequence shown here is derived from an EMBL/GenBank/DDBJ whole genome shotgun (WGS) entry which is preliminary data.</text>
</comment>
<accession>A0AAV9GXG4</accession>
<evidence type="ECO:0000256" key="6">
    <source>
        <dbReference type="ARBA" id="ARBA00023136"/>
    </source>
</evidence>
<evidence type="ECO:0000256" key="1">
    <source>
        <dbReference type="ARBA" id="ARBA00004273"/>
    </source>
</evidence>